<feature type="region of interest" description="Disordered" evidence="5">
    <location>
        <begin position="177"/>
        <end position="208"/>
    </location>
</feature>
<dbReference type="InterPro" id="IPR001005">
    <property type="entry name" value="SANT/Myb"/>
</dbReference>
<dbReference type="GO" id="GO:0000978">
    <property type="term" value="F:RNA polymerase II cis-regulatory region sequence-specific DNA binding"/>
    <property type="evidence" value="ECO:0007669"/>
    <property type="project" value="TreeGrafter"/>
</dbReference>
<keyword evidence="4" id="KW-0539">Nucleus</keyword>
<protein>
    <submittedName>
        <fullName evidence="8">Uncharacterized protein</fullName>
    </submittedName>
</protein>
<feature type="compositionally biased region" description="Low complexity" evidence="5">
    <location>
        <begin position="191"/>
        <end position="206"/>
    </location>
</feature>
<feature type="domain" description="HTH myb-type" evidence="7">
    <location>
        <begin position="7"/>
        <end position="62"/>
    </location>
</feature>
<evidence type="ECO:0000313" key="8">
    <source>
        <dbReference type="EMBL" id="KAF7288620.1"/>
    </source>
</evidence>
<feature type="region of interest" description="Disordered" evidence="5">
    <location>
        <begin position="235"/>
        <end position="285"/>
    </location>
</feature>
<feature type="domain" description="HTH myb-type" evidence="7">
    <location>
        <begin position="65"/>
        <end position="119"/>
    </location>
</feature>
<dbReference type="PANTHER" id="PTHR46621">
    <property type="entry name" value="SNRNA-ACTIVATING PROTEIN COMPLEX SUBUNIT 4"/>
    <property type="match status" value="1"/>
</dbReference>
<keyword evidence="1" id="KW-0805">Transcription regulation</keyword>
<dbReference type="Proteomes" id="UP000636479">
    <property type="component" value="Unassembled WGS sequence"/>
</dbReference>
<dbReference type="InterPro" id="IPR051575">
    <property type="entry name" value="Myb-like_DNA-bd"/>
</dbReference>
<dbReference type="InterPro" id="IPR009057">
    <property type="entry name" value="Homeodomain-like_sf"/>
</dbReference>
<evidence type="ECO:0000256" key="1">
    <source>
        <dbReference type="ARBA" id="ARBA00023015"/>
    </source>
</evidence>
<dbReference type="PROSITE" id="PS50090">
    <property type="entry name" value="MYB_LIKE"/>
    <property type="match status" value="3"/>
</dbReference>
<dbReference type="GeneID" id="59353184"/>
<evidence type="ECO:0000256" key="2">
    <source>
        <dbReference type="ARBA" id="ARBA00023125"/>
    </source>
</evidence>
<organism evidence="8 9">
    <name type="scientific">Mycena indigotica</name>
    <dbReference type="NCBI Taxonomy" id="2126181"/>
    <lineage>
        <taxon>Eukaryota</taxon>
        <taxon>Fungi</taxon>
        <taxon>Dikarya</taxon>
        <taxon>Basidiomycota</taxon>
        <taxon>Agaricomycotina</taxon>
        <taxon>Agaricomycetes</taxon>
        <taxon>Agaricomycetidae</taxon>
        <taxon>Agaricales</taxon>
        <taxon>Marasmiineae</taxon>
        <taxon>Mycenaceae</taxon>
        <taxon>Mycena</taxon>
    </lineage>
</organism>
<keyword evidence="9" id="KW-1185">Reference proteome</keyword>
<dbReference type="Pfam" id="PF00249">
    <property type="entry name" value="Myb_DNA-binding"/>
    <property type="match status" value="1"/>
</dbReference>
<dbReference type="SUPFAM" id="SSF46689">
    <property type="entry name" value="Homeodomain-like"/>
    <property type="match status" value="2"/>
</dbReference>
<dbReference type="Pfam" id="PF13921">
    <property type="entry name" value="Myb_DNA-bind_6"/>
    <property type="match status" value="1"/>
</dbReference>
<feature type="domain" description="Myb-like" evidence="6">
    <location>
        <begin position="116"/>
        <end position="167"/>
    </location>
</feature>
<feature type="domain" description="Myb-like" evidence="6">
    <location>
        <begin position="65"/>
        <end position="115"/>
    </location>
</feature>
<name>A0A8H6RVK2_9AGAR</name>
<dbReference type="EMBL" id="JACAZF010000020">
    <property type="protein sequence ID" value="KAF7288620.1"/>
    <property type="molecule type" value="Genomic_DNA"/>
</dbReference>
<dbReference type="SMART" id="SM00717">
    <property type="entry name" value="SANT"/>
    <property type="match status" value="3"/>
</dbReference>
<feature type="domain" description="Myb-like" evidence="6">
    <location>
        <begin position="7"/>
        <end position="64"/>
    </location>
</feature>
<evidence type="ECO:0000259" key="6">
    <source>
        <dbReference type="PROSITE" id="PS50090"/>
    </source>
</evidence>
<reference evidence="8" key="1">
    <citation type="submission" date="2020-05" db="EMBL/GenBank/DDBJ databases">
        <title>Mycena genomes resolve the evolution of fungal bioluminescence.</title>
        <authorList>
            <person name="Tsai I.J."/>
        </authorList>
    </citation>
    <scope>NUCLEOTIDE SEQUENCE</scope>
    <source>
        <strain evidence="8">171206Taipei</strain>
    </source>
</reference>
<dbReference type="CDD" id="cd00167">
    <property type="entry name" value="SANT"/>
    <property type="match status" value="3"/>
</dbReference>
<keyword evidence="3" id="KW-0804">Transcription</keyword>
<dbReference type="PROSITE" id="PS51294">
    <property type="entry name" value="HTH_MYB"/>
    <property type="match status" value="2"/>
</dbReference>
<comment type="caution">
    <text evidence="8">The sequence shown here is derived from an EMBL/GenBank/DDBJ whole genome shotgun (WGS) entry which is preliminary data.</text>
</comment>
<dbReference type="Gene3D" id="1.10.10.60">
    <property type="entry name" value="Homeodomain-like"/>
    <property type="match status" value="3"/>
</dbReference>
<proteinExistence type="predicted"/>
<dbReference type="RefSeq" id="XP_037212939.1">
    <property type="nucleotide sequence ID" value="XM_037370668.1"/>
</dbReference>
<evidence type="ECO:0000256" key="4">
    <source>
        <dbReference type="ARBA" id="ARBA00023242"/>
    </source>
</evidence>
<feature type="compositionally biased region" description="Basic residues" evidence="5">
    <location>
        <begin position="179"/>
        <end position="190"/>
    </location>
</feature>
<dbReference type="OrthoDB" id="2143914at2759"/>
<dbReference type="AlphaFoldDB" id="A0A8H6RVK2"/>
<evidence type="ECO:0000259" key="7">
    <source>
        <dbReference type="PROSITE" id="PS51294"/>
    </source>
</evidence>
<dbReference type="GO" id="GO:0001006">
    <property type="term" value="F:RNA polymerase III type 3 promoter sequence-specific DNA binding"/>
    <property type="evidence" value="ECO:0007669"/>
    <property type="project" value="TreeGrafter"/>
</dbReference>
<dbReference type="GO" id="GO:0042795">
    <property type="term" value="P:snRNA transcription by RNA polymerase II"/>
    <property type="evidence" value="ECO:0007669"/>
    <property type="project" value="TreeGrafter"/>
</dbReference>
<keyword evidence="2" id="KW-0238">DNA-binding</keyword>
<accession>A0A8H6RVK2</accession>
<evidence type="ECO:0000256" key="5">
    <source>
        <dbReference type="SAM" id="MobiDB-lite"/>
    </source>
</evidence>
<gene>
    <name evidence="8" type="ORF">MIND_01428600</name>
</gene>
<sequence>MPLQQRSEKRERRPWTIDEDLLLRQGVETEEEPGTSAPSKWNAIAEHVPGRTNKDCRKRWYSKMNAEVLRGGWSDEEDARLVAAIEKYGTRWSLVATMVQTRNSDQCAKRWTDTLDPTIDHGAWSKSHDNLLLQAVNTQGKLWTKIVKKHFPGRTGLAAKNRRVSLLRYNALLREPTSFKRRPRQRHPRSSRSNSISSCAESSASSVGTGSPAAFAPLELDGFFAEAFDPSQFFPPPTAWPGSPDAHLAGGQPTSSYAGSASHHLPSGESSLSFTPSFPPEPHDLHLSDPMHALYAADFATVPTPALLPSDFNTQLLATPSDAEALAARGNPSLDVDQPISHPAPGVAGYEYPPPATGAVYPTSWDAGAMWDAMVALPPGGFRWPERFGHIEGE</sequence>
<evidence type="ECO:0000256" key="3">
    <source>
        <dbReference type="ARBA" id="ARBA00023163"/>
    </source>
</evidence>
<dbReference type="GO" id="GO:0019185">
    <property type="term" value="C:snRNA-activating protein complex"/>
    <property type="evidence" value="ECO:0007669"/>
    <property type="project" value="TreeGrafter"/>
</dbReference>
<dbReference type="GO" id="GO:0042796">
    <property type="term" value="P:snRNA transcription by RNA polymerase III"/>
    <property type="evidence" value="ECO:0007669"/>
    <property type="project" value="TreeGrafter"/>
</dbReference>
<dbReference type="PANTHER" id="PTHR46621:SF1">
    <property type="entry name" value="SNRNA-ACTIVATING PROTEIN COMPLEX SUBUNIT 4"/>
    <property type="match status" value="1"/>
</dbReference>
<evidence type="ECO:0000313" key="9">
    <source>
        <dbReference type="Proteomes" id="UP000636479"/>
    </source>
</evidence>
<dbReference type="InterPro" id="IPR017930">
    <property type="entry name" value="Myb_dom"/>
</dbReference>